<dbReference type="AlphaFoldDB" id="A0A8H7C3G8"/>
<feature type="region of interest" description="Disordered" evidence="1">
    <location>
        <begin position="258"/>
        <end position="307"/>
    </location>
</feature>
<sequence>MPPNSSKSTKSTKRALANAEPVHSARVRVSRRAASGVQASTTTPAPGAVLNLKQANTSTAYGRLPSAKIDTNLRSYDRRDPFGAINTLIKLMASLPSRVIASRGGGGCQYKLLNIEEHNLSMHLCNIIEPFILSYLTRDDDQHLPSNAASANSSSMLPRPKIMLMRQPTEILDKIASFINTREDLMTFGLTCSRLSEIVFPRHWEYRVIKAKISMIGVWKHLYERVDLAANVRVIEIMDERSDKRVLLPRVCRKTVVGSSSNASQGGKGKGRMKKLEDVVSATSTEDDACSSSANDDGNAHHTDGDGTTLRRGFIHKRQEKYFVAALARFTRLAKIKWESNHSPFSIVDDGTFWRTLADTCGKSLESLVVFDNMAFSPMDDEGDEVEHESKVALTGSALVNLRSITIQAPQASYGTPRTPSLTRTASVLHQCPIIQNLEIRFKNSHTLMPVANEFLTCGRWSQLISLTLSNLSCFTTTTVTTITSTQLPDTSEGPTIMAAPTLVAQQNPLQAFLAAHSNLESLKILDVGPSPQLRRLRTTPRNMLPKLRELHANRDVINMILRAECDEARPLENIKGFKLIGAGYSLGPLSGTGKHLNSQDLFNVSHANLEFYRNLRKVGASVKRVEVEGWGDLDDVRMLAKCIPGLTWLDVGRRLRSTSPGHNLPSTSKSGIGKGQNQAYIPVTSMVEWAEALSGFEELTTFHGVRFFYEISSNALPNNNFSSTNDTSTTGPNSASFNTPSILNTDTAILMTDRSRIRKNDEIAGVLTWKCAKLRRVDHWEGTPGSNGGKIIVLFRDSDYGTGVEGELVY</sequence>
<evidence type="ECO:0000313" key="2">
    <source>
        <dbReference type="EMBL" id="KAF7761343.1"/>
    </source>
</evidence>
<organism evidence="2 3">
    <name type="scientific">Agaricus bisporus var. burnettii</name>
    <dbReference type="NCBI Taxonomy" id="192524"/>
    <lineage>
        <taxon>Eukaryota</taxon>
        <taxon>Fungi</taxon>
        <taxon>Dikarya</taxon>
        <taxon>Basidiomycota</taxon>
        <taxon>Agaricomycotina</taxon>
        <taxon>Agaricomycetes</taxon>
        <taxon>Agaricomycetidae</taxon>
        <taxon>Agaricales</taxon>
        <taxon>Agaricineae</taxon>
        <taxon>Agaricaceae</taxon>
        <taxon>Agaricus</taxon>
    </lineage>
</organism>
<evidence type="ECO:0000256" key="1">
    <source>
        <dbReference type="SAM" id="MobiDB-lite"/>
    </source>
</evidence>
<accession>A0A8H7C3G8</accession>
<dbReference type="EMBL" id="JABXXO010000013">
    <property type="protein sequence ID" value="KAF7761343.1"/>
    <property type="molecule type" value="Genomic_DNA"/>
</dbReference>
<feature type="region of interest" description="Disordered" evidence="1">
    <location>
        <begin position="1"/>
        <end position="42"/>
    </location>
</feature>
<dbReference type="Proteomes" id="UP000629468">
    <property type="component" value="Unassembled WGS sequence"/>
</dbReference>
<protein>
    <recommendedName>
        <fullName evidence="4">F-box domain-containing protein</fullName>
    </recommendedName>
</protein>
<gene>
    <name evidence="2" type="ORF">Agabi119p4_9335</name>
</gene>
<evidence type="ECO:0000313" key="3">
    <source>
        <dbReference type="Proteomes" id="UP000629468"/>
    </source>
</evidence>
<reference evidence="2 3" key="1">
    <citation type="journal article" name="Sci. Rep.">
        <title>Telomere-to-telomere assembled and centromere annotated genomes of the two main subspecies of the button mushroom Agaricus bisporus reveal especially polymorphic chromosome ends.</title>
        <authorList>
            <person name="Sonnenberg A.S.M."/>
            <person name="Sedaghat-Telgerd N."/>
            <person name="Lavrijssen B."/>
            <person name="Ohm R.A."/>
            <person name="Hendrickx P.M."/>
            <person name="Scholtmeijer K."/>
            <person name="Baars J.J.P."/>
            <person name="van Peer A."/>
        </authorList>
    </citation>
    <scope>NUCLEOTIDE SEQUENCE [LARGE SCALE GENOMIC DNA]</scope>
    <source>
        <strain evidence="2 3">H119_p4</strain>
    </source>
</reference>
<comment type="caution">
    <text evidence="2">The sequence shown here is derived from an EMBL/GenBank/DDBJ whole genome shotgun (WGS) entry which is preliminary data.</text>
</comment>
<evidence type="ECO:0008006" key="4">
    <source>
        <dbReference type="Google" id="ProtNLM"/>
    </source>
</evidence>
<proteinExistence type="predicted"/>
<name>A0A8H7C3G8_AGABI</name>